<comment type="caution">
    <text evidence="2">The sequence shown here is derived from an EMBL/GenBank/DDBJ whole genome shotgun (WGS) entry which is preliminary data.</text>
</comment>
<evidence type="ECO:0000256" key="1">
    <source>
        <dbReference type="SAM" id="MobiDB-lite"/>
    </source>
</evidence>
<organism evidence="2 3">
    <name type="scientific">Dreissena polymorpha</name>
    <name type="common">Zebra mussel</name>
    <name type="synonym">Mytilus polymorpha</name>
    <dbReference type="NCBI Taxonomy" id="45954"/>
    <lineage>
        <taxon>Eukaryota</taxon>
        <taxon>Metazoa</taxon>
        <taxon>Spiralia</taxon>
        <taxon>Lophotrochozoa</taxon>
        <taxon>Mollusca</taxon>
        <taxon>Bivalvia</taxon>
        <taxon>Autobranchia</taxon>
        <taxon>Heteroconchia</taxon>
        <taxon>Euheterodonta</taxon>
        <taxon>Imparidentia</taxon>
        <taxon>Neoheterodontei</taxon>
        <taxon>Myida</taxon>
        <taxon>Dreissenoidea</taxon>
        <taxon>Dreissenidae</taxon>
        <taxon>Dreissena</taxon>
    </lineage>
</organism>
<name>A0A9D4F8Q5_DREPO</name>
<protein>
    <submittedName>
        <fullName evidence="2">Uncharacterized protein</fullName>
    </submittedName>
</protein>
<feature type="region of interest" description="Disordered" evidence="1">
    <location>
        <begin position="51"/>
        <end position="76"/>
    </location>
</feature>
<accession>A0A9D4F8Q5</accession>
<gene>
    <name evidence="2" type="ORF">DPMN_145591</name>
</gene>
<reference evidence="2" key="2">
    <citation type="submission" date="2020-11" db="EMBL/GenBank/DDBJ databases">
        <authorList>
            <person name="McCartney M.A."/>
            <person name="Auch B."/>
            <person name="Kono T."/>
            <person name="Mallez S."/>
            <person name="Becker A."/>
            <person name="Gohl D.M."/>
            <person name="Silverstein K.A.T."/>
            <person name="Koren S."/>
            <person name="Bechman K.B."/>
            <person name="Herman A."/>
            <person name="Abrahante J.E."/>
            <person name="Garbe J."/>
        </authorList>
    </citation>
    <scope>NUCLEOTIDE SEQUENCE</scope>
    <source>
        <strain evidence="2">Duluth1</strain>
        <tissue evidence="2">Whole animal</tissue>
    </source>
</reference>
<dbReference type="Proteomes" id="UP000828390">
    <property type="component" value="Unassembled WGS sequence"/>
</dbReference>
<dbReference type="EMBL" id="JAIWYP010000007">
    <property type="protein sequence ID" value="KAH3792101.1"/>
    <property type="molecule type" value="Genomic_DNA"/>
</dbReference>
<feature type="region of interest" description="Disordered" evidence="1">
    <location>
        <begin position="1"/>
        <end position="30"/>
    </location>
</feature>
<evidence type="ECO:0000313" key="3">
    <source>
        <dbReference type="Proteomes" id="UP000828390"/>
    </source>
</evidence>
<proteinExistence type="predicted"/>
<dbReference type="AlphaFoldDB" id="A0A9D4F8Q5"/>
<sequence length="76" mass="8330">MTSSLSKQLTAYQNNDQSASKSFSGNKPTSKASNKWLEIFHLISPQNSAGGQISIRFGPTSKNSARQPLTAMYHQK</sequence>
<evidence type="ECO:0000313" key="2">
    <source>
        <dbReference type="EMBL" id="KAH3792101.1"/>
    </source>
</evidence>
<keyword evidence="3" id="KW-1185">Reference proteome</keyword>
<reference evidence="2" key="1">
    <citation type="journal article" date="2019" name="bioRxiv">
        <title>The Genome of the Zebra Mussel, Dreissena polymorpha: A Resource for Invasive Species Research.</title>
        <authorList>
            <person name="McCartney M.A."/>
            <person name="Auch B."/>
            <person name="Kono T."/>
            <person name="Mallez S."/>
            <person name="Zhang Y."/>
            <person name="Obille A."/>
            <person name="Becker A."/>
            <person name="Abrahante J.E."/>
            <person name="Garbe J."/>
            <person name="Badalamenti J.P."/>
            <person name="Herman A."/>
            <person name="Mangelson H."/>
            <person name="Liachko I."/>
            <person name="Sullivan S."/>
            <person name="Sone E.D."/>
            <person name="Koren S."/>
            <person name="Silverstein K.A.T."/>
            <person name="Beckman K.B."/>
            <person name="Gohl D.M."/>
        </authorList>
    </citation>
    <scope>NUCLEOTIDE SEQUENCE</scope>
    <source>
        <strain evidence="2">Duluth1</strain>
        <tissue evidence="2">Whole animal</tissue>
    </source>
</reference>